<reference evidence="2 3" key="1">
    <citation type="submission" date="2015-01" db="EMBL/GenBank/DDBJ databases">
        <title>The Genome Sequence of Exophiala spinifera CBS89968.</title>
        <authorList>
            <consortium name="The Broad Institute Genomics Platform"/>
            <person name="Cuomo C."/>
            <person name="de Hoog S."/>
            <person name="Gorbushina A."/>
            <person name="Stielow B."/>
            <person name="Teixiera M."/>
            <person name="Abouelleil A."/>
            <person name="Chapman S.B."/>
            <person name="Priest M."/>
            <person name="Young S.K."/>
            <person name="Wortman J."/>
            <person name="Nusbaum C."/>
            <person name="Birren B."/>
        </authorList>
    </citation>
    <scope>NUCLEOTIDE SEQUENCE [LARGE SCALE GENOMIC DNA]</scope>
    <source>
        <strain evidence="2 3">CBS 89968</strain>
    </source>
</reference>
<evidence type="ECO:0000259" key="1">
    <source>
        <dbReference type="Pfam" id="PF00881"/>
    </source>
</evidence>
<sequence length="201" mass="22656">MASTTSLLDAITRRRTIYDLSATSPIPDSRIIEIVRHITLHVPSSFNSQSARFLVLLHSEHRRLWDRAREVMAQVLPEAVFTTYFAPMITKYRGGHGTVLCFEDRGVVDALATQYDGVIPPREIPPYALWCALEAEGMGANLQHYNPHIDAMVRDTWDLSPDWILKAQLVFGVPANNVRIKKELEKKPVAERVLVRGGISP</sequence>
<dbReference type="GO" id="GO:0016491">
    <property type="term" value="F:oxidoreductase activity"/>
    <property type="evidence" value="ECO:0007669"/>
    <property type="project" value="InterPro"/>
</dbReference>
<dbReference type="VEuPathDB" id="FungiDB:PV08_01711"/>
<dbReference type="GeneID" id="27328794"/>
<protein>
    <recommendedName>
        <fullName evidence="1">Nitroreductase domain-containing protein</fullName>
    </recommendedName>
</protein>
<dbReference type="HOGENOM" id="CLU_073125_0_1_1"/>
<dbReference type="AlphaFoldDB" id="A0A0D1Z0J7"/>
<dbReference type="PANTHER" id="PTHR43035">
    <property type="entry name" value="FATTY ACID REPRESSION MUTANT PROTEIN 2-RELATED"/>
    <property type="match status" value="1"/>
</dbReference>
<accession>A0A0D1Z0J7</accession>
<feature type="domain" description="Nitroreductase" evidence="1">
    <location>
        <begin position="11"/>
        <end position="80"/>
    </location>
</feature>
<dbReference type="OrthoDB" id="2138173at2759"/>
<dbReference type="EMBL" id="KN847492">
    <property type="protein sequence ID" value="KIW21131.1"/>
    <property type="molecule type" value="Genomic_DNA"/>
</dbReference>
<evidence type="ECO:0000313" key="2">
    <source>
        <dbReference type="EMBL" id="KIW21131.1"/>
    </source>
</evidence>
<name>A0A0D1Z0J7_9EURO</name>
<dbReference type="Proteomes" id="UP000053328">
    <property type="component" value="Unassembled WGS sequence"/>
</dbReference>
<dbReference type="PANTHER" id="PTHR43035:SF1">
    <property type="entry name" value="FATTY ACID REPRESSION MUTANT PROTEIN 2-RELATED"/>
    <property type="match status" value="1"/>
</dbReference>
<gene>
    <name evidence="2" type="ORF">PV08_01711</name>
</gene>
<dbReference type="InterPro" id="IPR000415">
    <property type="entry name" value="Nitroreductase-like"/>
</dbReference>
<proteinExistence type="predicted"/>
<dbReference type="Gene3D" id="3.40.109.10">
    <property type="entry name" value="NADH Oxidase"/>
    <property type="match status" value="1"/>
</dbReference>
<evidence type="ECO:0000313" key="3">
    <source>
        <dbReference type="Proteomes" id="UP000053328"/>
    </source>
</evidence>
<keyword evidence="3" id="KW-1185">Reference proteome</keyword>
<dbReference type="InterPro" id="IPR029479">
    <property type="entry name" value="Nitroreductase"/>
</dbReference>
<dbReference type="STRING" id="91928.A0A0D1Z0J7"/>
<dbReference type="SUPFAM" id="SSF55469">
    <property type="entry name" value="FMN-dependent nitroreductase-like"/>
    <property type="match status" value="1"/>
</dbReference>
<dbReference type="GO" id="GO:0034599">
    <property type="term" value="P:cellular response to oxidative stress"/>
    <property type="evidence" value="ECO:0007669"/>
    <property type="project" value="InterPro"/>
</dbReference>
<organism evidence="2 3">
    <name type="scientific">Exophiala spinifera</name>
    <dbReference type="NCBI Taxonomy" id="91928"/>
    <lineage>
        <taxon>Eukaryota</taxon>
        <taxon>Fungi</taxon>
        <taxon>Dikarya</taxon>
        <taxon>Ascomycota</taxon>
        <taxon>Pezizomycotina</taxon>
        <taxon>Eurotiomycetes</taxon>
        <taxon>Chaetothyriomycetidae</taxon>
        <taxon>Chaetothyriales</taxon>
        <taxon>Herpotrichiellaceae</taxon>
        <taxon>Exophiala</taxon>
    </lineage>
</organism>
<dbReference type="InterPro" id="IPR033877">
    <property type="entry name" value="Frm2/Hbn1"/>
</dbReference>
<dbReference type="RefSeq" id="XP_016241347.1">
    <property type="nucleotide sequence ID" value="XM_016376071.1"/>
</dbReference>
<dbReference type="Pfam" id="PF00881">
    <property type="entry name" value="Nitroreductase"/>
    <property type="match status" value="1"/>
</dbReference>